<reference evidence="16" key="1">
    <citation type="submission" date="2022-11" db="EMBL/GenBank/DDBJ databases">
        <title>Centuries of genome instability and evolution in soft-shell clam transmissible cancer (bioRxiv).</title>
        <authorList>
            <person name="Hart S.F.M."/>
            <person name="Yonemitsu M.A."/>
            <person name="Giersch R.M."/>
            <person name="Beal B.F."/>
            <person name="Arriagada G."/>
            <person name="Davis B.W."/>
            <person name="Ostrander E.A."/>
            <person name="Goff S.P."/>
            <person name="Metzger M.J."/>
        </authorList>
    </citation>
    <scope>NUCLEOTIDE SEQUENCE</scope>
    <source>
        <strain evidence="16">MELC-2E11</strain>
        <tissue evidence="16">Siphon/mantle</tissue>
    </source>
</reference>
<dbReference type="Proteomes" id="UP001164746">
    <property type="component" value="Chromosome 3"/>
</dbReference>
<evidence type="ECO:0000256" key="7">
    <source>
        <dbReference type="ARBA" id="ARBA00022787"/>
    </source>
</evidence>
<accession>A0ABY7DQ89</accession>
<evidence type="ECO:0000256" key="9">
    <source>
        <dbReference type="ARBA" id="ARBA00023121"/>
    </source>
</evidence>
<protein>
    <recommendedName>
        <fullName evidence="5">Mitochondria-eating protein</fullName>
    </recommendedName>
    <alternativeName>
        <fullName evidence="12">Spermatogenesis-associated protein 18</fullName>
    </alternativeName>
</protein>
<comment type="subcellular location">
    <subcellularLocation>
        <location evidence="3">Cytoplasm</location>
    </subcellularLocation>
    <subcellularLocation>
        <location evidence="2">Mitochondrion matrix</location>
    </subcellularLocation>
    <subcellularLocation>
        <location evidence="1">Mitochondrion outer membrane</location>
    </subcellularLocation>
</comment>
<evidence type="ECO:0000256" key="14">
    <source>
        <dbReference type="SAM" id="MobiDB-lite"/>
    </source>
</evidence>
<evidence type="ECO:0000256" key="10">
    <source>
        <dbReference type="ARBA" id="ARBA00023128"/>
    </source>
</evidence>
<evidence type="ECO:0000256" key="4">
    <source>
        <dbReference type="ARBA" id="ARBA00008233"/>
    </source>
</evidence>
<keyword evidence="7" id="KW-1000">Mitochondrion outer membrane</keyword>
<proteinExistence type="inferred from homology"/>
<evidence type="ECO:0000256" key="3">
    <source>
        <dbReference type="ARBA" id="ARBA00004496"/>
    </source>
</evidence>
<dbReference type="InterPro" id="IPR031981">
    <property type="entry name" value="MIEAP_C"/>
</dbReference>
<evidence type="ECO:0000256" key="8">
    <source>
        <dbReference type="ARBA" id="ARBA00023054"/>
    </source>
</evidence>
<sequence length="390" mass="44362">MSTHYKEIQRKLNDAEKVNTTFKSKLEDLEREKQNLLTRLSAAMSAKLTDNNPDIADLSDSNRPTKLAEFYSELYDNEWTNAFEVIKNKHSEDETIRMLLDVLVNVYTFCKKKAENDLKGLRVSIEKFSLNKQSSLQIVKKMKDERKKEYSSHLEEVLKEVQPVIQRTFNKEERNHANIVQYVERCVKICWLMVVQDPPLYIDSNVNTGGERFQTNVYKAYMVNGQYVDFVVWPVLYLHEKGNILCKGVAQGRATSTDSEPKPTNIDKHVEAKPDTRKQPEKPGGLEKNKPSFKKESNKSYVPEQSGTHTTRMTSQTPIHTGQTGEKDTIHKSHKTVILTKSNSITGKSKSSSERMSRAVKSGTSSNGNASEVSAKQRTSLTSTGTLYKL</sequence>
<evidence type="ECO:0000256" key="1">
    <source>
        <dbReference type="ARBA" id="ARBA00004294"/>
    </source>
</evidence>
<keyword evidence="9" id="KW-0446">Lipid-binding</keyword>
<dbReference type="Pfam" id="PF16026">
    <property type="entry name" value="MIEAP"/>
    <property type="match status" value="1"/>
</dbReference>
<evidence type="ECO:0000313" key="17">
    <source>
        <dbReference type="Proteomes" id="UP001164746"/>
    </source>
</evidence>
<feature type="compositionally biased region" description="Low complexity" evidence="14">
    <location>
        <begin position="341"/>
        <end position="350"/>
    </location>
</feature>
<keyword evidence="11" id="KW-0472">Membrane</keyword>
<evidence type="ECO:0000313" key="16">
    <source>
        <dbReference type="EMBL" id="WAQ99579.1"/>
    </source>
</evidence>
<feature type="region of interest" description="Disordered" evidence="14">
    <location>
        <begin position="254"/>
        <end position="390"/>
    </location>
</feature>
<keyword evidence="17" id="KW-1185">Reference proteome</keyword>
<evidence type="ECO:0000259" key="15">
    <source>
        <dbReference type="Pfam" id="PF16026"/>
    </source>
</evidence>
<feature type="compositionally biased region" description="Polar residues" evidence="14">
    <location>
        <begin position="362"/>
        <end position="390"/>
    </location>
</feature>
<keyword evidence="8 13" id="KW-0175">Coiled coil</keyword>
<dbReference type="InterPro" id="IPR026169">
    <property type="entry name" value="MIEAP"/>
</dbReference>
<feature type="domain" description="Mitochondria-eating protein C-terminal" evidence="15">
    <location>
        <begin position="63"/>
        <end position="250"/>
    </location>
</feature>
<evidence type="ECO:0000256" key="12">
    <source>
        <dbReference type="ARBA" id="ARBA00032687"/>
    </source>
</evidence>
<evidence type="ECO:0000256" key="6">
    <source>
        <dbReference type="ARBA" id="ARBA00022490"/>
    </source>
</evidence>
<feature type="compositionally biased region" description="Basic and acidic residues" evidence="14">
    <location>
        <begin position="259"/>
        <end position="298"/>
    </location>
</feature>
<organism evidence="16 17">
    <name type="scientific">Mya arenaria</name>
    <name type="common">Soft-shell clam</name>
    <dbReference type="NCBI Taxonomy" id="6604"/>
    <lineage>
        <taxon>Eukaryota</taxon>
        <taxon>Metazoa</taxon>
        <taxon>Spiralia</taxon>
        <taxon>Lophotrochozoa</taxon>
        <taxon>Mollusca</taxon>
        <taxon>Bivalvia</taxon>
        <taxon>Autobranchia</taxon>
        <taxon>Heteroconchia</taxon>
        <taxon>Euheterodonta</taxon>
        <taxon>Imparidentia</taxon>
        <taxon>Neoheterodontei</taxon>
        <taxon>Myida</taxon>
        <taxon>Myoidea</taxon>
        <taxon>Myidae</taxon>
        <taxon>Mya</taxon>
    </lineage>
</organism>
<keyword evidence="10" id="KW-0496">Mitochondrion</keyword>
<evidence type="ECO:0000256" key="11">
    <source>
        <dbReference type="ARBA" id="ARBA00023136"/>
    </source>
</evidence>
<dbReference type="EMBL" id="CP111014">
    <property type="protein sequence ID" value="WAQ99579.1"/>
    <property type="molecule type" value="Genomic_DNA"/>
</dbReference>
<comment type="similarity">
    <text evidence="4">Belongs to the MIEAP family.</text>
</comment>
<gene>
    <name evidence="16" type="ORF">MAR_023952</name>
</gene>
<evidence type="ECO:0000256" key="2">
    <source>
        <dbReference type="ARBA" id="ARBA00004305"/>
    </source>
</evidence>
<keyword evidence="6" id="KW-0963">Cytoplasm</keyword>
<evidence type="ECO:0000256" key="5">
    <source>
        <dbReference type="ARBA" id="ARBA00019863"/>
    </source>
</evidence>
<dbReference type="PANTHER" id="PTHR21771">
    <property type="entry name" value="MITOCHONDRIA-EATING PROTEIN-RELATED"/>
    <property type="match status" value="1"/>
</dbReference>
<feature type="coiled-coil region" evidence="13">
    <location>
        <begin position="5"/>
        <end position="46"/>
    </location>
</feature>
<feature type="compositionally biased region" description="Polar residues" evidence="14">
    <location>
        <begin position="299"/>
        <end position="324"/>
    </location>
</feature>
<evidence type="ECO:0000256" key="13">
    <source>
        <dbReference type="SAM" id="Coils"/>
    </source>
</evidence>
<name>A0ABY7DQ89_MYAAR</name>